<evidence type="ECO:0000313" key="8">
    <source>
        <dbReference type="EMBL" id="MFC3124896.1"/>
    </source>
</evidence>
<dbReference type="PRINTS" id="PR00419">
    <property type="entry name" value="ADXRDTASE"/>
</dbReference>
<proteinExistence type="inferred from homology"/>
<evidence type="ECO:0000256" key="5">
    <source>
        <dbReference type="RuleBase" id="RU362075"/>
    </source>
</evidence>
<feature type="region of interest" description="Disordered" evidence="6">
    <location>
        <begin position="1"/>
        <end position="35"/>
    </location>
</feature>
<reference evidence="9" key="1">
    <citation type="journal article" date="2019" name="Int. J. Syst. Evol. Microbiol.">
        <title>The Global Catalogue of Microorganisms (GCM) 10K type strain sequencing project: providing services to taxonomists for standard genome sequencing and annotation.</title>
        <authorList>
            <consortium name="The Broad Institute Genomics Platform"/>
            <consortium name="The Broad Institute Genome Sequencing Center for Infectious Disease"/>
            <person name="Wu L."/>
            <person name="Ma J."/>
        </authorList>
    </citation>
    <scope>NUCLEOTIDE SEQUENCE [LARGE SCALE GENOMIC DNA]</scope>
    <source>
        <strain evidence="9">KCTC 52094</strain>
    </source>
</reference>
<feature type="domain" description="Amine oxidase" evidence="7">
    <location>
        <begin position="45"/>
        <end position="504"/>
    </location>
</feature>
<organism evidence="8 9">
    <name type="scientific">Teichococcus globiformis</name>
    <dbReference type="NCBI Taxonomy" id="2307229"/>
    <lineage>
        <taxon>Bacteria</taxon>
        <taxon>Pseudomonadati</taxon>
        <taxon>Pseudomonadota</taxon>
        <taxon>Alphaproteobacteria</taxon>
        <taxon>Acetobacterales</taxon>
        <taxon>Roseomonadaceae</taxon>
        <taxon>Roseomonas</taxon>
    </lineage>
</organism>
<accession>A0ABV7G082</accession>
<dbReference type="GO" id="GO:0016491">
    <property type="term" value="F:oxidoreductase activity"/>
    <property type="evidence" value="ECO:0007669"/>
    <property type="project" value="UniProtKB-KW"/>
</dbReference>
<feature type="compositionally biased region" description="Basic and acidic residues" evidence="6">
    <location>
        <begin position="541"/>
        <end position="553"/>
    </location>
</feature>
<evidence type="ECO:0000256" key="1">
    <source>
        <dbReference type="ARBA" id="ARBA00004829"/>
    </source>
</evidence>
<dbReference type="Pfam" id="PF01593">
    <property type="entry name" value="Amino_oxidase"/>
    <property type="match status" value="1"/>
</dbReference>
<keyword evidence="4 5" id="KW-0560">Oxidoreductase</keyword>
<dbReference type="Proteomes" id="UP001595593">
    <property type="component" value="Unassembled WGS sequence"/>
</dbReference>
<dbReference type="InterPro" id="IPR014105">
    <property type="entry name" value="Carotenoid/retinoid_OxRdtase"/>
</dbReference>
<comment type="caution">
    <text evidence="8">The sequence shown here is derived from an EMBL/GenBank/DDBJ whole genome shotgun (WGS) entry which is preliminary data.</text>
</comment>
<dbReference type="RefSeq" id="WP_379595321.1">
    <property type="nucleotide sequence ID" value="NZ_JBHRTN010000008.1"/>
</dbReference>
<protein>
    <submittedName>
        <fullName evidence="8">Phytoene desaturase family protein</fullName>
        <ecNumber evidence="8">1.-.-.-</ecNumber>
    </submittedName>
</protein>
<dbReference type="SUPFAM" id="SSF51905">
    <property type="entry name" value="FAD/NAD(P)-binding domain"/>
    <property type="match status" value="1"/>
</dbReference>
<feature type="region of interest" description="Disordered" evidence="6">
    <location>
        <begin position="532"/>
        <end position="553"/>
    </location>
</feature>
<evidence type="ECO:0000256" key="3">
    <source>
        <dbReference type="ARBA" id="ARBA00022746"/>
    </source>
</evidence>
<evidence type="ECO:0000259" key="7">
    <source>
        <dbReference type="Pfam" id="PF01593"/>
    </source>
</evidence>
<evidence type="ECO:0000256" key="2">
    <source>
        <dbReference type="ARBA" id="ARBA00006046"/>
    </source>
</evidence>
<evidence type="ECO:0000313" key="9">
    <source>
        <dbReference type="Proteomes" id="UP001595593"/>
    </source>
</evidence>
<comment type="similarity">
    <text evidence="2 5">Belongs to the carotenoid/retinoid oxidoreductase family.</text>
</comment>
<dbReference type="PANTHER" id="PTHR43734">
    <property type="entry name" value="PHYTOENE DESATURASE"/>
    <property type="match status" value="1"/>
</dbReference>
<dbReference type="InterPro" id="IPR036188">
    <property type="entry name" value="FAD/NAD-bd_sf"/>
</dbReference>
<gene>
    <name evidence="8" type="primary">crtI</name>
    <name evidence="8" type="ORF">ACFOD4_07480</name>
</gene>
<evidence type="ECO:0000256" key="4">
    <source>
        <dbReference type="ARBA" id="ARBA00023002"/>
    </source>
</evidence>
<dbReference type="NCBIfam" id="TIGR02734">
    <property type="entry name" value="crtI_fam"/>
    <property type="match status" value="1"/>
</dbReference>
<dbReference type="EC" id="1.-.-.-" evidence="8"/>
<comment type="pathway">
    <text evidence="1 5">Carotenoid biosynthesis.</text>
</comment>
<dbReference type="EMBL" id="JBHRTN010000008">
    <property type="protein sequence ID" value="MFC3124896.1"/>
    <property type="molecule type" value="Genomic_DNA"/>
</dbReference>
<keyword evidence="9" id="KW-1185">Reference proteome</keyword>
<name>A0ABV7G082_9PROT</name>
<evidence type="ECO:0000256" key="6">
    <source>
        <dbReference type="SAM" id="MobiDB-lite"/>
    </source>
</evidence>
<dbReference type="PANTHER" id="PTHR43734:SF1">
    <property type="entry name" value="PHYTOENE DESATURASE"/>
    <property type="match status" value="1"/>
</dbReference>
<dbReference type="Gene3D" id="3.50.50.60">
    <property type="entry name" value="FAD/NAD(P)-binding domain"/>
    <property type="match status" value="2"/>
</dbReference>
<sequence>MGISLQRTGLDWPEAPVQAARPESGRGPSGEPRPRHVVVIGAGPGGLASAMLLAARGLKVTVLERDGVIGGRSRTLETPQGYRFDLGPTFFLYPRILEEIFTTCGASLADEVRMTRLDPQYRLIFGGGAGPVVNATSDLDRMEAEIARIDPADARNLRRFLADNRRKLEAFRPVLERGFATASDLFAPDMLRALPQLRPHLSVDTELSRYFRDPRTRLLFSFQTKYLGMSPFRCPSLFTILSFLEYEHGVFHPEGGCGAVAAGMARVAQRLGAEIRLNTPVERIVFEGRRARGVDTAAGRIDADAVVMNADFAHAAPRLIPDALRRQWSDRRIEKARYSCSTFMLYLGVEGRFPQLAHHTVLLAEEYRRNLAEIEAGQVPSEPSFYLHNPVATDPSMAPPGHSALYLLVPVPNLRGDADWTAHAPEFRAAALRRLATLGIPDIESRIRFERMVTPADWQDEFAVGYGATFNLAHDLRQMLNFRPGNRFRDTESLYLVGGGTHPGSGLPVIYEGARISTDLLLRDLGLPGTPTRLPDVPVSRAEREASEKEMMA</sequence>
<keyword evidence="3 5" id="KW-0125">Carotenoid biosynthesis</keyword>
<dbReference type="InterPro" id="IPR002937">
    <property type="entry name" value="Amino_oxidase"/>
</dbReference>